<dbReference type="GO" id="GO:0016757">
    <property type="term" value="F:glycosyltransferase activity"/>
    <property type="evidence" value="ECO:0007669"/>
    <property type="project" value="UniProtKB-KW"/>
</dbReference>
<dbReference type="EC" id="2.4.-.-" evidence="3"/>
<evidence type="ECO:0000313" key="4">
    <source>
        <dbReference type="Proteomes" id="UP001177341"/>
    </source>
</evidence>
<reference evidence="3" key="1">
    <citation type="submission" date="2023-07" db="EMBL/GenBank/DDBJ databases">
        <title>Genome content predicts the carbon catabolic preferences of heterotrophic bacteria.</title>
        <authorList>
            <person name="Gralka M."/>
        </authorList>
    </citation>
    <scope>NUCLEOTIDE SEQUENCE</scope>
    <source>
        <strain evidence="3">5G01</strain>
    </source>
</reference>
<feature type="domain" description="Glycosyltransferase subfamily 4-like N-terminal" evidence="2">
    <location>
        <begin position="14"/>
        <end position="174"/>
    </location>
</feature>
<proteinExistence type="predicted"/>
<dbReference type="Proteomes" id="UP001177341">
    <property type="component" value="Unassembled WGS sequence"/>
</dbReference>
<dbReference type="EMBL" id="JAUYVO010000003">
    <property type="protein sequence ID" value="MDP2522043.1"/>
    <property type="molecule type" value="Genomic_DNA"/>
</dbReference>
<keyword evidence="4" id="KW-1185">Reference proteome</keyword>
<gene>
    <name evidence="3" type="ORF">Q8W30_05605</name>
</gene>
<dbReference type="PANTHER" id="PTHR12526:SF630">
    <property type="entry name" value="GLYCOSYLTRANSFERASE"/>
    <property type="match status" value="1"/>
</dbReference>
<dbReference type="Gene3D" id="3.40.50.2000">
    <property type="entry name" value="Glycogen Phosphorylase B"/>
    <property type="match status" value="2"/>
</dbReference>
<dbReference type="RefSeq" id="WP_305450367.1">
    <property type="nucleotide sequence ID" value="NZ_JAUYVO010000003.1"/>
</dbReference>
<evidence type="ECO:0000259" key="1">
    <source>
        <dbReference type="Pfam" id="PF00534"/>
    </source>
</evidence>
<dbReference type="InterPro" id="IPR028098">
    <property type="entry name" value="Glyco_trans_4-like_N"/>
</dbReference>
<dbReference type="SUPFAM" id="SSF53756">
    <property type="entry name" value="UDP-Glycosyltransferase/glycogen phosphorylase"/>
    <property type="match status" value="1"/>
</dbReference>
<feature type="domain" description="Glycosyl transferase family 1" evidence="1">
    <location>
        <begin position="190"/>
        <end position="336"/>
    </location>
</feature>
<name>A0ABT9ESJ5_9GAMM</name>
<comment type="caution">
    <text evidence="3">The sequence shown here is derived from an EMBL/GenBank/DDBJ whole genome shotgun (WGS) entry which is preliminary data.</text>
</comment>
<dbReference type="Pfam" id="PF13439">
    <property type="entry name" value="Glyco_transf_4"/>
    <property type="match status" value="1"/>
</dbReference>
<dbReference type="Pfam" id="PF00534">
    <property type="entry name" value="Glycos_transf_1"/>
    <property type="match status" value="1"/>
</dbReference>
<organism evidence="3 4">
    <name type="scientific">Neptunomonas phycophila</name>
    <dbReference type="NCBI Taxonomy" id="1572645"/>
    <lineage>
        <taxon>Bacteria</taxon>
        <taxon>Pseudomonadati</taxon>
        <taxon>Pseudomonadota</taxon>
        <taxon>Gammaproteobacteria</taxon>
        <taxon>Oceanospirillales</taxon>
        <taxon>Oceanospirillaceae</taxon>
        <taxon>Neptunomonas</taxon>
    </lineage>
</organism>
<sequence length="380" mass="42194">MKKILFVINSMEGGGAERALAKLLNLLEGSIDLSFYEIHLALLDDLERQQAIPDYVKVHQLDAKGGLYLSITQLNSLFKQIKPMVIVGFLTRSNCASVVIGKLHRCPVLISERVNTSSHLGDSLSAKVNKLIVKTLYPLASRILVVSGGVGIDLVENFRVPQEKVLTIHNAVDQAHLIKLAEEPIDQEIKGPYLCALGRLVPNKNFSMLIRAFKKANLACELWILGQGELESSLKKEAQELGIADKVRFIGFKKNPYPYLKNCLFYVSASNAEGFPNSMVEAMGLGKAVVATNCESGPSEILQECDVITIDKVKQGKYGVLTPINDEQSMKDGLELMYQIANREHYELKSIERVKEYTPDRFKDKYWGAIVDCMELGSCG</sequence>
<evidence type="ECO:0000313" key="3">
    <source>
        <dbReference type="EMBL" id="MDP2522043.1"/>
    </source>
</evidence>
<evidence type="ECO:0000259" key="2">
    <source>
        <dbReference type="Pfam" id="PF13439"/>
    </source>
</evidence>
<dbReference type="InterPro" id="IPR001296">
    <property type="entry name" value="Glyco_trans_1"/>
</dbReference>
<keyword evidence="3" id="KW-0328">Glycosyltransferase</keyword>
<keyword evidence="3" id="KW-0808">Transferase</keyword>
<dbReference type="CDD" id="cd03811">
    <property type="entry name" value="GT4_GT28_WabH-like"/>
    <property type="match status" value="1"/>
</dbReference>
<dbReference type="PANTHER" id="PTHR12526">
    <property type="entry name" value="GLYCOSYLTRANSFERASE"/>
    <property type="match status" value="1"/>
</dbReference>
<protein>
    <submittedName>
        <fullName evidence="3">Glycosyltransferase</fullName>
        <ecNumber evidence="3">2.4.-.-</ecNumber>
    </submittedName>
</protein>
<accession>A0ABT9ESJ5</accession>